<dbReference type="GO" id="GO:0016018">
    <property type="term" value="F:cyclosporin A binding"/>
    <property type="evidence" value="ECO:0007669"/>
    <property type="project" value="TreeGrafter"/>
</dbReference>
<dbReference type="PANTHER" id="PTHR11071">
    <property type="entry name" value="PEPTIDYL-PROLYL CIS-TRANS ISOMERASE"/>
    <property type="match status" value="1"/>
</dbReference>
<dbReference type="GO" id="GO:0003755">
    <property type="term" value="F:peptidyl-prolyl cis-trans isomerase activity"/>
    <property type="evidence" value="ECO:0007669"/>
    <property type="project" value="UniProtKB-UniRule"/>
</dbReference>
<dbReference type="Gene3D" id="2.40.100.10">
    <property type="entry name" value="Cyclophilin-like"/>
    <property type="match status" value="1"/>
</dbReference>
<evidence type="ECO:0000259" key="7">
    <source>
        <dbReference type="PROSITE" id="PS50072"/>
    </source>
</evidence>
<name>A0A9W7WVQ4_TRIRA</name>
<comment type="catalytic activity">
    <reaction evidence="1 6">
        <text>[protein]-peptidylproline (omega=180) = [protein]-peptidylproline (omega=0)</text>
        <dbReference type="Rhea" id="RHEA:16237"/>
        <dbReference type="Rhea" id="RHEA-COMP:10747"/>
        <dbReference type="Rhea" id="RHEA-COMP:10748"/>
        <dbReference type="ChEBI" id="CHEBI:83833"/>
        <dbReference type="ChEBI" id="CHEBI:83834"/>
        <dbReference type="EC" id="5.2.1.8"/>
    </reaction>
</comment>
<dbReference type="InterPro" id="IPR024936">
    <property type="entry name" value="Cyclophilin-type_PPIase"/>
</dbReference>
<sequence>SQADFSQMSIAEGHSRETNPVVYFSIAVDDEPFGRITMELFSHIVPKTSENFRALCTGEKGFGFHNSVFHRIVPDFMCHGGDITNHDGMGGKSIYGVKFEDENFEDTLKGKLHLRCFMQPGPGLLSMANRGRETNTSQFFITLRKAEHLDFKHVAFGFVKDGIDVLKKIGDLGTKTGKPTKKITVIDCGQL</sequence>
<comment type="similarity">
    <text evidence="6">Belongs to the cyclophilin-type PPIase family.</text>
</comment>
<feature type="non-terminal residue" evidence="8">
    <location>
        <position position="191"/>
    </location>
</feature>
<gene>
    <name evidence="8" type="ORF">IRJ41_025716</name>
</gene>
<evidence type="ECO:0000256" key="6">
    <source>
        <dbReference type="RuleBase" id="RU363019"/>
    </source>
</evidence>
<keyword evidence="2" id="KW-0597">Phosphoprotein</keyword>
<dbReference type="AlphaFoldDB" id="A0A9W7WVQ4"/>
<evidence type="ECO:0000256" key="3">
    <source>
        <dbReference type="ARBA" id="ARBA00022737"/>
    </source>
</evidence>
<keyword evidence="8" id="KW-0436">Ligase</keyword>
<dbReference type="InterPro" id="IPR029000">
    <property type="entry name" value="Cyclophilin-like_dom_sf"/>
</dbReference>
<evidence type="ECO:0000256" key="2">
    <source>
        <dbReference type="ARBA" id="ARBA00022553"/>
    </source>
</evidence>
<evidence type="ECO:0000313" key="8">
    <source>
        <dbReference type="EMBL" id="KAI7809071.1"/>
    </source>
</evidence>
<feature type="domain" description="PPIase cyclophilin-type" evidence="7">
    <location>
        <begin position="23"/>
        <end position="190"/>
    </location>
</feature>
<dbReference type="PRINTS" id="PR00153">
    <property type="entry name" value="CSAPPISMRASE"/>
</dbReference>
<protein>
    <recommendedName>
        <fullName evidence="6">Peptidyl-prolyl cis-trans isomerase</fullName>
        <shortName evidence="6">PPIase</shortName>
        <ecNumber evidence="6">5.2.1.8</ecNumber>
    </recommendedName>
</protein>
<proteinExistence type="inferred from homology"/>
<dbReference type="GO" id="GO:0005737">
    <property type="term" value="C:cytoplasm"/>
    <property type="evidence" value="ECO:0007669"/>
    <property type="project" value="TreeGrafter"/>
</dbReference>
<organism evidence="8 9">
    <name type="scientific">Triplophysa rosa</name>
    <name type="common">Cave loach</name>
    <dbReference type="NCBI Taxonomy" id="992332"/>
    <lineage>
        <taxon>Eukaryota</taxon>
        <taxon>Metazoa</taxon>
        <taxon>Chordata</taxon>
        <taxon>Craniata</taxon>
        <taxon>Vertebrata</taxon>
        <taxon>Euteleostomi</taxon>
        <taxon>Actinopterygii</taxon>
        <taxon>Neopterygii</taxon>
        <taxon>Teleostei</taxon>
        <taxon>Ostariophysi</taxon>
        <taxon>Cypriniformes</taxon>
        <taxon>Nemacheilidae</taxon>
        <taxon>Triplophysa</taxon>
    </lineage>
</organism>
<dbReference type="SUPFAM" id="SSF50891">
    <property type="entry name" value="Cyclophilin-like"/>
    <property type="match status" value="1"/>
</dbReference>
<comment type="function">
    <text evidence="6">PPIases accelerate the folding of proteins. It catalyzes the cis-trans isomerization of proline imidic peptide bonds in oligopeptides.</text>
</comment>
<keyword evidence="3" id="KW-0677">Repeat</keyword>
<dbReference type="InterPro" id="IPR002130">
    <property type="entry name" value="Cyclophilin-type_PPIase_dom"/>
</dbReference>
<comment type="caution">
    <text evidence="8">The sequence shown here is derived from an EMBL/GenBank/DDBJ whole genome shotgun (WGS) entry which is preliminary data.</text>
</comment>
<dbReference type="Proteomes" id="UP001059041">
    <property type="component" value="Linkage Group LG6"/>
</dbReference>
<dbReference type="Pfam" id="PF00160">
    <property type="entry name" value="Pro_isomerase"/>
    <property type="match status" value="1"/>
</dbReference>
<reference evidence="8" key="1">
    <citation type="submission" date="2021-02" db="EMBL/GenBank/DDBJ databases">
        <title>Comparative genomics reveals that relaxation of natural selection precedes convergent phenotypic evolution of cavefish.</title>
        <authorList>
            <person name="Peng Z."/>
        </authorList>
    </citation>
    <scope>NUCLEOTIDE SEQUENCE</scope>
    <source>
        <tissue evidence="8">Muscle</tissue>
    </source>
</reference>
<keyword evidence="9" id="KW-1185">Reference proteome</keyword>
<dbReference type="PIRSF" id="PIRSF001467">
    <property type="entry name" value="Peptidylpro_ismrse"/>
    <property type="match status" value="1"/>
</dbReference>
<dbReference type="GO" id="GO:0006457">
    <property type="term" value="P:protein folding"/>
    <property type="evidence" value="ECO:0007669"/>
    <property type="project" value="TreeGrafter"/>
</dbReference>
<keyword evidence="4 6" id="KW-0697">Rotamase</keyword>
<dbReference type="EMBL" id="JAFHDT010000006">
    <property type="protein sequence ID" value="KAI7809071.1"/>
    <property type="molecule type" value="Genomic_DNA"/>
</dbReference>
<evidence type="ECO:0000256" key="5">
    <source>
        <dbReference type="ARBA" id="ARBA00023235"/>
    </source>
</evidence>
<evidence type="ECO:0000313" key="9">
    <source>
        <dbReference type="Proteomes" id="UP001059041"/>
    </source>
</evidence>
<dbReference type="PANTHER" id="PTHR11071:SF561">
    <property type="entry name" value="PEPTIDYL-PROLYL CIS-TRANS ISOMERASE D-RELATED"/>
    <property type="match status" value="1"/>
</dbReference>
<evidence type="ECO:0000256" key="1">
    <source>
        <dbReference type="ARBA" id="ARBA00000971"/>
    </source>
</evidence>
<dbReference type="PROSITE" id="PS50072">
    <property type="entry name" value="CSA_PPIASE_2"/>
    <property type="match status" value="1"/>
</dbReference>
<evidence type="ECO:0000256" key="4">
    <source>
        <dbReference type="ARBA" id="ARBA00023110"/>
    </source>
</evidence>
<dbReference type="GO" id="GO:0016874">
    <property type="term" value="F:ligase activity"/>
    <property type="evidence" value="ECO:0007669"/>
    <property type="project" value="UniProtKB-KW"/>
</dbReference>
<dbReference type="FunFam" id="2.40.100.10:FF:000020">
    <property type="entry name" value="E3 SUMO-protein ligase RanBP2"/>
    <property type="match status" value="1"/>
</dbReference>
<accession>A0A9W7WVQ4</accession>
<keyword evidence="5 6" id="KW-0413">Isomerase</keyword>
<dbReference type="EC" id="5.2.1.8" evidence="6"/>